<keyword evidence="2" id="KW-1185">Reference proteome</keyword>
<dbReference type="EMBL" id="JAAGOA010000001">
    <property type="protein sequence ID" value="NED98626.1"/>
    <property type="molecule type" value="Genomic_DNA"/>
</dbReference>
<comment type="caution">
    <text evidence="1">The sequence shown here is derived from an EMBL/GenBank/DDBJ whole genome shotgun (WGS) entry which is preliminary data.</text>
</comment>
<gene>
    <name evidence="1" type="ORF">G1H10_00405</name>
</gene>
<evidence type="ECO:0000313" key="2">
    <source>
        <dbReference type="Proteomes" id="UP000475214"/>
    </source>
</evidence>
<dbReference type="GO" id="GO:0016740">
    <property type="term" value="F:transferase activity"/>
    <property type="evidence" value="ECO:0007669"/>
    <property type="project" value="UniProtKB-KW"/>
</dbReference>
<dbReference type="RefSeq" id="WP_163731078.1">
    <property type="nucleotide sequence ID" value="NZ_JAAGOA010000001.1"/>
</dbReference>
<proteinExistence type="predicted"/>
<accession>A0A6L9S0T7</accession>
<evidence type="ECO:0000313" key="1">
    <source>
        <dbReference type="EMBL" id="NED98626.1"/>
    </source>
</evidence>
<sequence>MTDRLFATLPDRGKTPSTKRALDTWIQQAQKATDMASRRLGWIVASSIVIAALQRAHHEDGNACFLLKGGAYMEHKLGLRARSTKDIDTLFRGDFDEFLSRLDEVFQEPWGTIQLERTAVDVIDNAKRVVKPRRFSVKLLLRGAVWRSVDVEVAPDEGRAGQEVECLPAPELHHFGLPSPSAFTGIVLDYQVAQKLHACTDPHDPPFHLNERARDVVDLILIRDAFYPPEADLSVLHAACLHIFKTRADDATRLGNIPIRAWPPTVVAHAPWEASFPIHAEQVGMTMGLGEAVEELNHWIERIDASVNSLAVRV</sequence>
<reference evidence="1 2" key="1">
    <citation type="submission" date="2020-02" db="EMBL/GenBank/DDBJ databases">
        <authorList>
            <person name="Li X.-J."/>
            <person name="Han X.-M."/>
        </authorList>
    </citation>
    <scope>NUCLEOTIDE SEQUENCE [LARGE SCALE GENOMIC DNA]</scope>
    <source>
        <strain evidence="1 2">CCTCC AB 2017055</strain>
    </source>
</reference>
<protein>
    <submittedName>
        <fullName evidence="1">Nucleotidyl transferase AbiEii/AbiGii toxin family protein</fullName>
    </submittedName>
</protein>
<keyword evidence="1" id="KW-0808">Transferase</keyword>
<organism evidence="1 2">
    <name type="scientific">Phytoactinopolyspora halotolerans</name>
    <dbReference type="NCBI Taxonomy" id="1981512"/>
    <lineage>
        <taxon>Bacteria</taxon>
        <taxon>Bacillati</taxon>
        <taxon>Actinomycetota</taxon>
        <taxon>Actinomycetes</taxon>
        <taxon>Jiangellales</taxon>
        <taxon>Jiangellaceae</taxon>
        <taxon>Phytoactinopolyspora</taxon>
    </lineage>
</organism>
<dbReference type="Proteomes" id="UP000475214">
    <property type="component" value="Unassembled WGS sequence"/>
</dbReference>
<name>A0A6L9S0T7_9ACTN</name>
<dbReference type="AlphaFoldDB" id="A0A6L9S0T7"/>
<dbReference type="InterPro" id="IPR014942">
    <property type="entry name" value="AbiEii"/>
</dbReference>
<dbReference type="Pfam" id="PF08843">
    <property type="entry name" value="AbiEii"/>
    <property type="match status" value="1"/>
</dbReference>